<dbReference type="RefSeq" id="WP_108741351.1">
    <property type="nucleotide sequence ID" value="NZ_CP020918.1"/>
</dbReference>
<keyword evidence="3" id="KW-1185">Reference proteome</keyword>
<dbReference type="AlphaFoldDB" id="A0A2S1LF96"/>
<sequence length="217" mass="24253">MKKAILFGASGFIGSHLLQDLLNDAEYEQITIVVRKSENINHPKLKTLIGDFNSLPQLKESLIGDDVFIALGTTKKQTPDEKKYYQIDHDYPVLAAKLAQENGATAVFVVSAIGANPNSSIFYTKTKGALERDIIALNYEHTHIFQPSMLLGSRKENRPSEKIFIKIFKVINSIFIGSLSKYKGIDGKDVAKAMNNAAKKQSDKVMVYQWKEMNSLL</sequence>
<feature type="domain" description="NAD(P)-binding" evidence="1">
    <location>
        <begin position="8"/>
        <end position="118"/>
    </location>
</feature>
<dbReference type="PANTHER" id="PTHR14097:SF7">
    <property type="entry name" value="OXIDOREDUCTASE HTATIP2"/>
    <property type="match status" value="1"/>
</dbReference>
<dbReference type="Gene3D" id="3.40.50.720">
    <property type="entry name" value="NAD(P)-binding Rossmann-like Domain"/>
    <property type="match status" value="1"/>
</dbReference>
<dbReference type="EMBL" id="CP020918">
    <property type="protein sequence ID" value="AWG22424.1"/>
    <property type="molecule type" value="Genomic_DNA"/>
</dbReference>
<dbReference type="KEGG" id="ffa:FFWV33_13270"/>
<dbReference type="InterPro" id="IPR016040">
    <property type="entry name" value="NAD(P)-bd_dom"/>
</dbReference>
<accession>A0A2S1LF96</accession>
<dbReference type="OrthoDB" id="9798632at2"/>
<reference evidence="2 3" key="1">
    <citation type="submission" date="2017-04" db="EMBL/GenBank/DDBJ databases">
        <title>Compelte genome sequence of WV33.</title>
        <authorList>
            <person name="Lee P.C."/>
        </authorList>
    </citation>
    <scope>NUCLEOTIDE SEQUENCE [LARGE SCALE GENOMIC DNA]</scope>
    <source>
        <strain evidence="2 3">WV33</strain>
    </source>
</reference>
<protein>
    <submittedName>
        <fullName evidence="2">Epimerase</fullName>
    </submittedName>
</protein>
<dbReference type="SUPFAM" id="SSF51735">
    <property type="entry name" value="NAD(P)-binding Rossmann-fold domains"/>
    <property type="match status" value="1"/>
</dbReference>
<evidence type="ECO:0000259" key="1">
    <source>
        <dbReference type="Pfam" id="PF13460"/>
    </source>
</evidence>
<dbReference type="InterPro" id="IPR036291">
    <property type="entry name" value="NAD(P)-bd_dom_sf"/>
</dbReference>
<evidence type="ECO:0000313" key="2">
    <source>
        <dbReference type="EMBL" id="AWG22424.1"/>
    </source>
</evidence>
<dbReference type="CDD" id="cd05250">
    <property type="entry name" value="CC3_like_SDR_a"/>
    <property type="match status" value="1"/>
</dbReference>
<dbReference type="Pfam" id="PF13460">
    <property type="entry name" value="NAD_binding_10"/>
    <property type="match status" value="1"/>
</dbReference>
<name>A0A2S1LF96_9FLAO</name>
<gene>
    <name evidence="2" type="ORF">FFWV33_13270</name>
</gene>
<organism evidence="2 3">
    <name type="scientific">Flavobacterium faecale</name>
    <dbReference type="NCBI Taxonomy" id="1355330"/>
    <lineage>
        <taxon>Bacteria</taxon>
        <taxon>Pseudomonadati</taxon>
        <taxon>Bacteroidota</taxon>
        <taxon>Flavobacteriia</taxon>
        <taxon>Flavobacteriales</taxon>
        <taxon>Flavobacteriaceae</taxon>
        <taxon>Flavobacterium</taxon>
    </lineage>
</organism>
<dbReference type="Proteomes" id="UP000244527">
    <property type="component" value="Chromosome"/>
</dbReference>
<dbReference type="PANTHER" id="PTHR14097">
    <property type="entry name" value="OXIDOREDUCTASE HTATIP2"/>
    <property type="match status" value="1"/>
</dbReference>
<proteinExistence type="predicted"/>
<evidence type="ECO:0000313" key="3">
    <source>
        <dbReference type="Proteomes" id="UP000244527"/>
    </source>
</evidence>